<evidence type="ECO:0000313" key="10">
    <source>
        <dbReference type="EMBL" id="ALX05186.1"/>
    </source>
</evidence>
<dbReference type="GO" id="GO:0006449">
    <property type="term" value="P:regulation of translational termination"/>
    <property type="evidence" value="ECO:0007669"/>
    <property type="project" value="UniProtKB-UniRule"/>
</dbReference>
<dbReference type="Gene3D" id="2.40.30.10">
    <property type="entry name" value="Translation factors"/>
    <property type="match status" value="1"/>
</dbReference>
<dbReference type="InterPro" id="IPR035647">
    <property type="entry name" value="EFG_III/V"/>
</dbReference>
<dbReference type="InterPro" id="IPR032090">
    <property type="entry name" value="RF3_C"/>
</dbReference>
<dbReference type="GO" id="GO:0005525">
    <property type="term" value="F:GTP binding"/>
    <property type="evidence" value="ECO:0007669"/>
    <property type="project" value="UniProtKB-UniRule"/>
</dbReference>
<dbReference type="InterPro" id="IPR027417">
    <property type="entry name" value="P-loop_NTPase"/>
</dbReference>
<sequence length="533" mass="58403">MSSPTVLAEAARRRTFAVISHPDAGKSTLTEALALHARVISEAGATHGKAGRRATVSDWMEMEKERGISISSTALQFEHRGHVVNLVDTPGHADFSEDTYRVLSAVDFAVMLLDGAKGLEPQTLKLFDVCHRSGIPVITVVNKWDRPGLDPLELLDQIQQRIDIRPTPLTWPIGIAGDFRGVLDRRLGHAVEYERTSGGATIAGETVHSPDDASTVFGDAWEEAVGGHELLAADGADHDPEEFLAGRTTPVLFAAAALNFGVTQLLDVMLELAPAPRPRLDAQGEPRAVDSPFSAFVFKIQAGMNTAHRDHVAFARICSGVFERGEVVQHTQGGRPFATKYAQNLFGRDRETTDLAYPGDVIGLVNASQLGIGDTLYLGPKVEYPPIPQFAPEHFATISARDTSRFKQFRRGIEQLDREGVVQVLRSTLRGDQSPVLAAVGPMQFEVVTDRLQREFNAETRLDFLPYTLARRIQPADRETLAGINGVETFERSDGTALAVFSDRWRLQFVSRQHPDITFESLSADVDDRAPLS</sequence>
<evidence type="ECO:0000256" key="5">
    <source>
        <dbReference type="ARBA" id="ARBA00022917"/>
    </source>
</evidence>
<dbReference type="InterPro" id="IPR038467">
    <property type="entry name" value="RF3_dom_3_sf"/>
</dbReference>
<dbReference type="PANTHER" id="PTHR43556:SF2">
    <property type="entry name" value="PEPTIDE CHAIN RELEASE FACTOR RF3"/>
    <property type="match status" value="1"/>
</dbReference>
<comment type="subcellular location">
    <subcellularLocation>
        <location evidence="1 7">Cytoplasm</location>
    </subcellularLocation>
</comment>
<dbReference type="OrthoDB" id="9801472at2"/>
<dbReference type="Gene3D" id="3.40.50.300">
    <property type="entry name" value="P-loop containing nucleotide triphosphate hydrolases"/>
    <property type="match status" value="1"/>
</dbReference>
<dbReference type="EMBL" id="CP011502">
    <property type="protein sequence ID" value="ALX05186.1"/>
    <property type="molecule type" value="Genomic_DNA"/>
</dbReference>
<feature type="binding site" evidence="7">
    <location>
        <begin position="88"/>
        <end position="92"/>
    </location>
    <ligand>
        <name>GTP</name>
        <dbReference type="ChEBI" id="CHEBI:37565"/>
    </ligand>
</feature>
<evidence type="ECO:0000256" key="2">
    <source>
        <dbReference type="ARBA" id="ARBA00009978"/>
    </source>
</evidence>
<feature type="domain" description="Tr-type G" evidence="9">
    <location>
        <begin position="11"/>
        <end position="277"/>
    </location>
</feature>
<dbReference type="PROSITE" id="PS00301">
    <property type="entry name" value="G_TR_1"/>
    <property type="match status" value="1"/>
</dbReference>
<dbReference type="GO" id="GO:0005829">
    <property type="term" value="C:cytosol"/>
    <property type="evidence" value="ECO:0007669"/>
    <property type="project" value="TreeGrafter"/>
</dbReference>
<dbReference type="InterPro" id="IPR009000">
    <property type="entry name" value="Transl_B-barrel_sf"/>
</dbReference>
<evidence type="ECO:0000259" key="9">
    <source>
        <dbReference type="PROSITE" id="PS51722"/>
    </source>
</evidence>
<dbReference type="InterPro" id="IPR053905">
    <property type="entry name" value="EF-G-like_DII"/>
</dbReference>
<dbReference type="Pfam" id="PF22042">
    <property type="entry name" value="EF-G_D2"/>
    <property type="match status" value="1"/>
</dbReference>
<dbReference type="InterPro" id="IPR000795">
    <property type="entry name" value="T_Tr_GTP-bd_dom"/>
</dbReference>
<dbReference type="AlphaFoldDB" id="A0A0U4DAK7"/>
<evidence type="ECO:0000256" key="8">
    <source>
        <dbReference type="NCBIfam" id="TIGR00503"/>
    </source>
</evidence>
<dbReference type="InterPro" id="IPR004548">
    <property type="entry name" value="PrfC"/>
</dbReference>
<name>A0A0U4DAK7_9ACTN</name>
<gene>
    <name evidence="7" type="primary">prfC</name>
    <name evidence="10" type="ORF">AERYTH_10965</name>
</gene>
<dbReference type="KEGG" id="aer:AERYTH_10965"/>
<dbReference type="PANTHER" id="PTHR43556">
    <property type="entry name" value="PEPTIDE CHAIN RELEASE FACTOR RF3"/>
    <property type="match status" value="1"/>
</dbReference>
<dbReference type="Proteomes" id="UP000067689">
    <property type="component" value="Chromosome"/>
</dbReference>
<evidence type="ECO:0000256" key="6">
    <source>
        <dbReference type="ARBA" id="ARBA00023134"/>
    </source>
</evidence>
<dbReference type="PROSITE" id="PS51722">
    <property type="entry name" value="G_TR_2"/>
    <property type="match status" value="1"/>
</dbReference>
<keyword evidence="11" id="KW-1185">Reference proteome</keyword>
<dbReference type="GO" id="GO:0016150">
    <property type="term" value="F:translation release factor activity, codon nonspecific"/>
    <property type="evidence" value="ECO:0007669"/>
    <property type="project" value="TreeGrafter"/>
</dbReference>
<dbReference type="NCBIfam" id="TIGR00231">
    <property type="entry name" value="small_GTP"/>
    <property type="match status" value="1"/>
</dbReference>
<organism evidence="10 11">
    <name type="scientific">Aeromicrobium erythreum</name>
    <dbReference type="NCBI Taxonomy" id="2041"/>
    <lineage>
        <taxon>Bacteria</taxon>
        <taxon>Bacillati</taxon>
        <taxon>Actinomycetota</taxon>
        <taxon>Actinomycetes</taxon>
        <taxon>Propionibacteriales</taxon>
        <taxon>Nocardioidaceae</taxon>
        <taxon>Aeromicrobium</taxon>
    </lineage>
</organism>
<keyword evidence="5 7" id="KW-0648">Protein biosynthesis</keyword>
<dbReference type="STRING" id="2041.AERYTH_10965"/>
<evidence type="ECO:0000256" key="4">
    <source>
        <dbReference type="ARBA" id="ARBA00022741"/>
    </source>
</evidence>
<evidence type="ECO:0000313" key="11">
    <source>
        <dbReference type="Proteomes" id="UP000067689"/>
    </source>
</evidence>
<comment type="similarity">
    <text evidence="2 7">Belongs to the TRAFAC class translation factor GTPase superfamily. Classic translation factor GTPase family. PrfC subfamily.</text>
</comment>
<dbReference type="PRINTS" id="PR00315">
    <property type="entry name" value="ELONGATNFCT"/>
</dbReference>
<keyword evidence="4 7" id="KW-0547">Nucleotide-binding</keyword>
<dbReference type="SUPFAM" id="SSF54980">
    <property type="entry name" value="EF-G C-terminal domain-like"/>
    <property type="match status" value="1"/>
</dbReference>
<comment type="function">
    <text evidence="7">Increases the formation of ribosomal termination complexes and stimulates activities of RF-1 and RF-2. It binds guanine nucleotides and has strong preference for UGA stop codons. It may interact directly with the ribosome. The stimulation of RF-1 and RF-2 is significantly reduced by GTP and GDP, but not by GMP.</text>
</comment>
<dbReference type="RefSeq" id="WP_067858471.1">
    <property type="nucleotide sequence ID" value="NZ_CP011502.1"/>
</dbReference>
<proteinExistence type="inferred from homology"/>
<dbReference type="SUPFAM" id="SSF50447">
    <property type="entry name" value="Translation proteins"/>
    <property type="match status" value="1"/>
</dbReference>
<dbReference type="Pfam" id="PF16658">
    <property type="entry name" value="RF3_C"/>
    <property type="match status" value="1"/>
</dbReference>
<dbReference type="Gene3D" id="3.30.70.3280">
    <property type="entry name" value="Peptide chain release factor 3, domain III"/>
    <property type="match status" value="1"/>
</dbReference>
<dbReference type="SUPFAM" id="SSF52540">
    <property type="entry name" value="P-loop containing nucleoside triphosphate hydrolases"/>
    <property type="match status" value="1"/>
</dbReference>
<dbReference type="Pfam" id="PF00009">
    <property type="entry name" value="GTP_EFTU"/>
    <property type="match status" value="1"/>
</dbReference>
<dbReference type="InterPro" id="IPR031157">
    <property type="entry name" value="G_TR_CS"/>
</dbReference>
<comment type="caution">
    <text evidence="7">Lacks conserved residue(s) required for the propagation of feature annotation.</text>
</comment>
<protein>
    <recommendedName>
        <fullName evidence="7 8">Peptide chain release factor 3</fullName>
        <shortName evidence="7">RF-3</shortName>
    </recommendedName>
</protein>
<evidence type="ECO:0000256" key="7">
    <source>
        <dbReference type="HAMAP-Rule" id="MF_00072"/>
    </source>
</evidence>
<reference evidence="10 11" key="1">
    <citation type="journal article" date="1991" name="Int. J. Syst. Bacteriol.">
        <title>Description of the erythromycin-producing bacterium Arthrobacter sp. strain NRRL B-3381 as Aeromicrobium erythreum gen. nov., sp. nov.</title>
        <authorList>
            <person name="Miller E.S."/>
            <person name="Woese C.R."/>
            <person name="Brenner S."/>
        </authorList>
    </citation>
    <scope>NUCLEOTIDE SEQUENCE [LARGE SCALE GENOMIC DNA]</scope>
    <source>
        <strain evidence="10 11">AR18</strain>
    </source>
</reference>
<dbReference type="GO" id="GO:0003924">
    <property type="term" value="F:GTPase activity"/>
    <property type="evidence" value="ECO:0007669"/>
    <property type="project" value="InterPro"/>
</dbReference>
<dbReference type="NCBIfam" id="TIGR00503">
    <property type="entry name" value="prfC"/>
    <property type="match status" value="1"/>
</dbReference>
<dbReference type="PATRIC" id="fig|2041.4.peg.2293"/>
<dbReference type="GO" id="GO:0016149">
    <property type="term" value="F:translation release factor activity, codon specific"/>
    <property type="evidence" value="ECO:0007669"/>
    <property type="project" value="UniProtKB-UniRule"/>
</dbReference>
<dbReference type="NCBIfam" id="NF001964">
    <property type="entry name" value="PRK00741.1"/>
    <property type="match status" value="1"/>
</dbReference>
<keyword evidence="6 7" id="KW-0342">GTP-binding</keyword>
<dbReference type="InterPro" id="IPR005225">
    <property type="entry name" value="Small_GTP-bd"/>
</dbReference>
<accession>A0A0U4DAK7</accession>
<dbReference type="HAMAP" id="MF_00072">
    <property type="entry name" value="Rel_fac_3"/>
    <property type="match status" value="1"/>
</dbReference>
<keyword evidence="3 7" id="KW-0963">Cytoplasm</keyword>
<evidence type="ECO:0000256" key="3">
    <source>
        <dbReference type="ARBA" id="ARBA00022490"/>
    </source>
</evidence>
<evidence type="ECO:0000256" key="1">
    <source>
        <dbReference type="ARBA" id="ARBA00004496"/>
    </source>
</evidence>